<evidence type="ECO:0000313" key="1">
    <source>
        <dbReference type="EMBL" id="MDZ5087195.1"/>
    </source>
</evidence>
<name>A0ACC6MJN8_MYCPF</name>
<dbReference type="EMBL" id="JAOXLN010000018">
    <property type="protein sequence ID" value="MDZ5087195.1"/>
    <property type="molecule type" value="Genomic_DNA"/>
</dbReference>
<reference evidence="1 2" key="1">
    <citation type="journal article" date="2021" name="Chemosphere">
        <title>Bioballs carrying a syntrophic Rhodococcus and Mycolicibacterium consortium for simultaneous sorption and biodegradation of fuel oil in contaminated freshwater.</title>
        <authorList>
            <person name="Naloka K."/>
            <person name="Polrit D."/>
            <person name="Muangchinda C."/>
            <person name="Thoetkiattikul H."/>
            <person name="Pinyakong O."/>
        </authorList>
    </citation>
    <scope>NUCLEOTIDE SEQUENCE [LARGE SCALE GENOMIC DNA]</scope>
    <source>
        <strain evidence="1 2">J101</strain>
    </source>
</reference>
<evidence type="ECO:0000313" key="2">
    <source>
        <dbReference type="Proteomes" id="UP001289645"/>
    </source>
</evidence>
<comment type="caution">
    <text evidence="1">The sequence shown here is derived from an EMBL/GenBank/DDBJ whole genome shotgun (WGS) entry which is preliminary data.</text>
</comment>
<gene>
    <name evidence="1" type="ORF">OHX15_17540</name>
</gene>
<keyword evidence="2" id="KW-1185">Reference proteome</keyword>
<sequence>MLTLAVIVVVSAALILGALWGIYGSLPEGLEGFIVAMAGGALIVSVILELVEPATEQAPLWAVALLVLTGAAVFTVLDHLVDKKEGSNNGGGLLLAITLDGVPENLALGVALIGAGPLQVAALSGSIFLSNLPEAAGGAKGMAASGRSNGKVLALWAGTAAILAAAALAGNLLLAGVPDVVLALIRSLAGGAVVASLATEVFPKAFKDGSMSAGVAAAMGLVLALALDQLG</sequence>
<dbReference type="Proteomes" id="UP001289645">
    <property type="component" value="Unassembled WGS sequence"/>
</dbReference>
<proteinExistence type="predicted"/>
<organism evidence="1 2">
    <name type="scientific">Mycolicibacterium parafortuitum</name>
    <name type="common">Mycobacterium parafortuitum</name>
    <dbReference type="NCBI Taxonomy" id="39692"/>
    <lineage>
        <taxon>Bacteria</taxon>
        <taxon>Bacillati</taxon>
        <taxon>Actinomycetota</taxon>
        <taxon>Actinomycetes</taxon>
        <taxon>Mycobacteriales</taxon>
        <taxon>Mycobacteriaceae</taxon>
        <taxon>Mycolicibacterium</taxon>
    </lineage>
</organism>
<accession>A0ACC6MJN8</accession>
<protein>
    <submittedName>
        <fullName evidence="1">Zinc transporter</fullName>
    </submittedName>
</protein>